<dbReference type="PROSITE" id="PS00840">
    <property type="entry name" value="SUMT_2"/>
    <property type="match status" value="1"/>
</dbReference>
<keyword evidence="5" id="KW-0627">Porphyrin biosynthesis</keyword>
<accession>A0A9W6CAS6</accession>
<sequence>MEEKKCGKVWIAGAGPGDAGLLTVKTASLMEQADAVVYDALVSAEILSLIPEKTEKINVGKRADHHLVPQKEINQILVNLAKEGKQVLRLKGGDPFVFGRGGEEAEFLVQEDIDFEIVPGITSSVAVPAYAGIPVTHRDYTSSFHVITGHARKGGESRIDYEALARLDATLVFLMGVTALPEICDRLRMAGMPDDTPAAVIQEGTLACQKKVVSDLQNLPKRVQEEKIQAPAVIVVGKVCALSESFSWAEQRPLGGRQILITRPRSQGQTFARTLRGLGAQVIEFPSIQVEPLQGKREKEMILAALEQIRNRKTGTSWIVFTSAAGVRIFFDFLEEAHLDIRTLWGSRFAVIGSGTGRELRKRGIRPDLMPDVYEAGKLGEALAGQTKPGDLVTAFRAREASEELFPPVLKTGAECVDIPVYETRIGADDAWTDKISAQFQEGKIDLVTFTSASTVRGFESTMQGKVDPGKILALCIGRKTEEEAKRWGMRTAVAEEATVESMTEKILEIL</sequence>
<evidence type="ECO:0000256" key="2">
    <source>
        <dbReference type="ARBA" id="ARBA00022603"/>
    </source>
</evidence>
<dbReference type="InterPro" id="IPR014777">
    <property type="entry name" value="4pyrrole_Mease_sub1"/>
</dbReference>
<dbReference type="AlphaFoldDB" id="A0A9W6CAS6"/>
<dbReference type="FunFam" id="3.30.950.10:FF:000001">
    <property type="entry name" value="Siroheme synthase"/>
    <property type="match status" value="1"/>
</dbReference>
<dbReference type="PANTHER" id="PTHR45790:SF3">
    <property type="entry name" value="S-ADENOSYL-L-METHIONINE-DEPENDENT UROPORPHYRINOGEN III METHYLTRANSFERASE, CHLOROPLASTIC"/>
    <property type="match status" value="1"/>
</dbReference>
<dbReference type="InterPro" id="IPR035996">
    <property type="entry name" value="4pyrrol_Methylase_sf"/>
</dbReference>
<keyword evidence="4" id="KW-0949">S-adenosyl-L-methionine</keyword>
<dbReference type="SUPFAM" id="SSF69618">
    <property type="entry name" value="HemD-like"/>
    <property type="match status" value="1"/>
</dbReference>
<comment type="caution">
    <text evidence="9">The sequence shown here is derived from an EMBL/GenBank/DDBJ whole genome shotgun (WGS) entry which is preliminary data.</text>
</comment>
<dbReference type="GO" id="GO:0019354">
    <property type="term" value="P:siroheme biosynthetic process"/>
    <property type="evidence" value="ECO:0007669"/>
    <property type="project" value="InterPro"/>
</dbReference>
<evidence type="ECO:0000256" key="1">
    <source>
        <dbReference type="ARBA" id="ARBA00012162"/>
    </source>
</evidence>
<evidence type="ECO:0000313" key="9">
    <source>
        <dbReference type="EMBL" id="GLG05792.1"/>
    </source>
</evidence>
<dbReference type="FunFam" id="3.40.1010.10:FF:000001">
    <property type="entry name" value="Siroheme synthase"/>
    <property type="match status" value="1"/>
</dbReference>
<dbReference type="InterPro" id="IPR000878">
    <property type="entry name" value="4pyrrol_Mease"/>
</dbReference>
<dbReference type="Pfam" id="PF02602">
    <property type="entry name" value="HEM4"/>
    <property type="match status" value="1"/>
</dbReference>
<name>A0A9W6CAS6_9FIRM</name>
<dbReference type="Pfam" id="PF00590">
    <property type="entry name" value="TP_methylase"/>
    <property type="match status" value="1"/>
</dbReference>
<dbReference type="PANTHER" id="PTHR45790">
    <property type="entry name" value="SIROHEME SYNTHASE-RELATED"/>
    <property type="match status" value="1"/>
</dbReference>
<dbReference type="Gene3D" id="3.30.950.10">
    <property type="entry name" value="Methyltransferase, Cobalt-precorrin-4 Transmethylase, Domain 2"/>
    <property type="match status" value="1"/>
</dbReference>
<dbReference type="Proteomes" id="UP001145094">
    <property type="component" value="Unassembled WGS sequence"/>
</dbReference>
<dbReference type="SUPFAM" id="SSF53790">
    <property type="entry name" value="Tetrapyrrole methylase"/>
    <property type="match status" value="1"/>
</dbReference>
<feature type="domain" description="Tetrapyrrole methylase" evidence="7">
    <location>
        <begin position="8"/>
        <end position="219"/>
    </location>
</feature>
<evidence type="ECO:0000256" key="6">
    <source>
        <dbReference type="RuleBase" id="RU003960"/>
    </source>
</evidence>
<dbReference type="NCBIfam" id="TIGR01469">
    <property type="entry name" value="cobA_cysG_Cterm"/>
    <property type="match status" value="1"/>
</dbReference>
<protein>
    <recommendedName>
        <fullName evidence="1">uroporphyrinogen-III C-methyltransferase</fullName>
        <ecNumber evidence="1">2.1.1.107</ecNumber>
    </recommendedName>
</protein>
<dbReference type="InterPro" id="IPR003043">
    <property type="entry name" value="Uropor_MeTrfase_CS"/>
</dbReference>
<gene>
    <name evidence="9" type="ORF">Selli1_29660</name>
    <name evidence="10" type="ORF">Selli2_06550</name>
</gene>
<keyword evidence="11" id="KW-1185">Reference proteome</keyword>
<dbReference type="GO" id="GO:0032259">
    <property type="term" value="P:methylation"/>
    <property type="evidence" value="ECO:0007669"/>
    <property type="project" value="UniProtKB-KW"/>
</dbReference>
<reference evidence="9" key="1">
    <citation type="submission" date="2022-11" db="EMBL/GenBank/DDBJ databases">
        <title>Draft genome sequence of Sellimonas catena strain 12EGH17.</title>
        <authorList>
            <person name="Hisatomi A."/>
            <person name="Ohkuma M."/>
            <person name="Sakamoto M."/>
        </authorList>
    </citation>
    <scope>NUCLEOTIDE SEQUENCE</scope>
    <source>
        <strain evidence="9">12EGH17</strain>
    </source>
</reference>
<evidence type="ECO:0000313" key="10">
    <source>
        <dbReference type="EMBL" id="GLG89228.1"/>
    </source>
</evidence>
<dbReference type="RefSeq" id="WP_281844477.1">
    <property type="nucleotide sequence ID" value="NZ_BSBO01000037.1"/>
</dbReference>
<evidence type="ECO:0000256" key="4">
    <source>
        <dbReference type="ARBA" id="ARBA00022691"/>
    </source>
</evidence>
<dbReference type="InterPro" id="IPR036108">
    <property type="entry name" value="4pyrrol_syn_uPrphyn_synt_sf"/>
</dbReference>
<dbReference type="InterPro" id="IPR050161">
    <property type="entry name" value="Siro_Cobalamin_biosynth"/>
</dbReference>
<dbReference type="InterPro" id="IPR006366">
    <property type="entry name" value="CobA/CysG_C"/>
</dbReference>
<reference evidence="9" key="2">
    <citation type="submission" date="2022-11" db="EMBL/GenBank/DDBJ databases">
        <title>Draft genome sequence of Sellimonas catena strain 12EGH17.</title>
        <authorList>
            <person name="Atsushi H."/>
            <person name="Moriya O."/>
            <person name="Mitsuo S."/>
        </authorList>
    </citation>
    <scope>NUCLEOTIDE SEQUENCE</scope>
    <source>
        <strain evidence="9">12EGH17</strain>
    </source>
</reference>
<dbReference type="EC" id="2.1.1.107" evidence="1"/>
<reference evidence="10" key="4">
    <citation type="submission" date="2022-11" db="EMBL/GenBank/DDBJ databases">
        <title>Draft genome sequence of Sellimonas catena strain 18CBH55.</title>
        <authorList>
            <person name="Hisatomi A."/>
            <person name="Ohkuma M."/>
            <person name="Sakamoto M."/>
        </authorList>
    </citation>
    <scope>NUCLEOTIDE SEQUENCE</scope>
    <source>
        <strain evidence="10">18CBH55</strain>
    </source>
</reference>
<dbReference type="Gene3D" id="3.40.50.10090">
    <property type="match status" value="2"/>
</dbReference>
<feature type="domain" description="Tetrapyrrole biosynthesis uroporphyrinogen III synthase" evidence="8">
    <location>
        <begin position="270"/>
        <end position="505"/>
    </location>
</feature>
<evidence type="ECO:0000313" key="11">
    <source>
        <dbReference type="Proteomes" id="UP001145145"/>
    </source>
</evidence>
<evidence type="ECO:0000259" key="8">
    <source>
        <dbReference type="Pfam" id="PF02602"/>
    </source>
</evidence>
<reference evidence="9 11" key="5">
    <citation type="journal article" date="2023" name="Int. J. Syst. Evol. Microbiol.">
        <title>Sellimonas catena sp. nov., isolated from human faeces.</title>
        <authorList>
            <person name="Hisatomi A."/>
            <person name="Ohkuma M."/>
            <person name="Sakamoto M."/>
        </authorList>
    </citation>
    <scope>NUCLEOTIDE SEQUENCE [LARGE SCALE GENOMIC DNA]</scope>
    <source>
        <strain evidence="9 11">12EGH17</strain>
        <strain evidence="10">18CBH55</strain>
    </source>
</reference>
<dbReference type="Proteomes" id="UP001145145">
    <property type="component" value="Unassembled WGS sequence"/>
</dbReference>
<reference evidence="10" key="3">
    <citation type="submission" date="2022-11" db="EMBL/GenBank/DDBJ databases">
        <title>Draft genome sequence of Sellimonas catena strain 18CBH55.</title>
        <authorList>
            <person name="Atsushi H."/>
            <person name="Moriya O."/>
            <person name="Mitsuo S."/>
        </authorList>
    </citation>
    <scope>NUCLEOTIDE SEQUENCE</scope>
    <source>
        <strain evidence="10">18CBH55</strain>
    </source>
</reference>
<dbReference type="EMBL" id="BSCH01000003">
    <property type="protein sequence ID" value="GLG89228.1"/>
    <property type="molecule type" value="Genomic_DNA"/>
</dbReference>
<dbReference type="NCBIfam" id="NF004790">
    <property type="entry name" value="PRK06136.1"/>
    <property type="match status" value="1"/>
</dbReference>
<evidence type="ECO:0000256" key="3">
    <source>
        <dbReference type="ARBA" id="ARBA00022679"/>
    </source>
</evidence>
<dbReference type="Gene3D" id="3.40.1010.10">
    <property type="entry name" value="Cobalt-precorrin-4 Transmethylase, Domain 1"/>
    <property type="match status" value="1"/>
</dbReference>
<dbReference type="GO" id="GO:0004851">
    <property type="term" value="F:uroporphyrin-III C-methyltransferase activity"/>
    <property type="evidence" value="ECO:0007669"/>
    <property type="project" value="UniProtKB-EC"/>
</dbReference>
<dbReference type="GO" id="GO:0004852">
    <property type="term" value="F:uroporphyrinogen-III synthase activity"/>
    <property type="evidence" value="ECO:0007669"/>
    <property type="project" value="InterPro"/>
</dbReference>
<dbReference type="CDD" id="cd06578">
    <property type="entry name" value="HemD"/>
    <property type="match status" value="1"/>
</dbReference>
<dbReference type="EMBL" id="BSBO01000037">
    <property type="protein sequence ID" value="GLG05792.1"/>
    <property type="molecule type" value="Genomic_DNA"/>
</dbReference>
<keyword evidence="3 6" id="KW-0808">Transferase</keyword>
<evidence type="ECO:0000256" key="5">
    <source>
        <dbReference type="ARBA" id="ARBA00023244"/>
    </source>
</evidence>
<dbReference type="InterPro" id="IPR014776">
    <property type="entry name" value="4pyrrole_Mease_sub2"/>
</dbReference>
<dbReference type="InterPro" id="IPR003754">
    <property type="entry name" value="4pyrrol_synth_uPrphyn_synth"/>
</dbReference>
<organism evidence="9 11">
    <name type="scientific">Sellimonas catena</name>
    <dbReference type="NCBI Taxonomy" id="2994035"/>
    <lineage>
        <taxon>Bacteria</taxon>
        <taxon>Bacillati</taxon>
        <taxon>Bacillota</taxon>
        <taxon>Clostridia</taxon>
        <taxon>Lachnospirales</taxon>
        <taxon>Lachnospiraceae</taxon>
        <taxon>Sellimonas</taxon>
    </lineage>
</organism>
<proteinExistence type="inferred from homology"/>
<evidence type="ECO:0000259" key="7">
    <source>
        <dbReference type="Pfam" id="PF00590"/>
    </source>
</evidence>
<keyword evidence="2 6" id="KW-0489">Methyltransferase</keyword>
<dbReference type="CDD" id="cd11642">
    <property type="entry name" value="SUMT"/>
    <property type="match status" value="1"/>
</dbReference>
<comment type="similarity">
    <text evidence="6">Belongs to the precorrin methyltransferase family.</text>
</comment>